<comment type="caution">
    <text evidence="1">The sequence shown here is derived from an EMBL/GenBank/DDBJ whole genome shotgun (WGS) entry which is preliminary data.</text>
</comment>
<evidence type="ECO:0008006" key="3">
    <source>
        <dbReference type="Google" id="ProtNLM"/>
    </source>
</evidence>
<keyword evidence="2" id="KW-1185">Reference proteome</keyword>
<dbReference type="PANTHER" id="PTHR39401:SF1">
    <property type="entry name" value="SNOAL-LIKE DOMAIN-CONTAINING PROTEIN"/>
    <property type="match status" value="1"/>
</dbReference>
<dbReference type="AlphaFoldDB" id="A0A1V8SW15"/>
<gene>
    <name evidence="1" type="ORF">B0A48_11599</name>
</gene>
<dbReference type="EMBL" id="NAJO01000025">
    <property type="protein sequence ID" value="OQO03343.1"/>
    <property type="molecule type" value="Genomic_DNA"/>
</dbReference>
<protein>
    <recommendedName>
        <fullName evidence="3">SnoaL-like domain-containing protein</fullName>
    </recommendedName>
</protein>
<organism evidence="1 2">
    <name type="scientific">Cryoendolithus antarcticus</name>
    <dbReference type="NCBI Taxonomy" id="1507870"/>
    <lineage>
        <taxon>Eukaryota</taxon>
        <taxon>Fungi</taxon>
        <taxon>Dikarya</taxon>
        <taxon>Ascomycota</taxon>
        <taxon>Pezizomycotina</taxon>
        <taxon>Dothideomycetes</taxon>
        <taxon>Dothideomycetidae</taxon>
        <taxon>Cladosporiales</taxon>
        <taxon>Cladosporiaceae</taxon>
        <taxon>Cryoendolithus</taxon>
    </lineage>
</organism>
<dbReference type="STRING" id="1507870.A0A1V8SW15"/>
<evidence type="ECO:0000313" key="1">
    <source>
        <dbReference type="EMBL" id="OQO03343.1"/>
    </source>
</evidence>
<dbReference type="OrthoDB" id="3468019at2759"/>
<reference evidence="2" key="1">
    <citation type="submission" date="2017-03" db="EMBL/GenBank/DDBJ databases">
        <title>Genomes of endolithic fungi from Antarctica.</title>
        <authorList>
            <person name="Coleine C."/>
            <person name="Masonjones S."/>
            <person name="Stajich J.E."/>
        </authorList>
    </citation>
    <scope>NUCLEOTIDE SEQUENCE [LARGE SCALE GENOMIC DNA]</scope>
    <source>
        <strain evidence="2">CCFEE 5527</strain>
    </source>
</reference>
<dbReference type="InParanoid" id="A0A1V8SW15"/>
<dbReference type="PANTHER" id="PTHR39401">
    <property type="entry name" value="SNOAL-LIKE DOMAIN-CONTAINING PROTEIN"/>
    <property type="match status" value="1"/>
</dbReference>
<dbReference type="Proteomes" id="UP000192596">
    <property type="component" value="Unassembled WGS sequence"/>
</dbReference>
<name>A0A1V8SW15_9PEZI</name>
<accession>A0A1V8SW15</accession>
<evidence type="ECO:0000313" key="2">
    <source>
        <dbReference type="Proteomes" id="UP000192596"/>
    </source>
</evidence>
<proteinExistence type="predicted"/>
<sequence>MSQYAASLPSDGTVPKEIAAFFSNFYKISDTETAHEDYADALTPKGVLTMGSKQVTGREDILALRKAMWEKVSSRSHFPLKIFPFAPLSEEGGEVMLYGTVDYGLRDGKKAEGIEWAARAKLERVEGMLRMSEYQVYLDPGAMAAKAK</sequence>
<dbReference type="SUPFAM" id="SSF54427">
    <property type="entry name" value="NTF2-like"/>
    <property type="match status" value="1"/>
</dbReference>
<dbReference type="InterPro" id="IPR032710">
    <property type="entry name" value="NTF2-like_dom_sf"/>
</dbReference>